<keyword evidence="4 5" id="KW-0472">Membrane</keyword>
<dbReference type="CDD" id="cd04590">
    <property type="entry name" value="CBS_pair_CorC_HlyC_assoc"/>
    <property type="match status" value="1"/>
</dbReference>
<dbReference type="GO" id="GO:0010960">
    <property type="term" value="P:magnesium ion homeostasis"/>
    <property type="evidence" value="ECO:0007669"/>
    <property type="project" value="InterPro"/>
</dbReference>
<dbReference type="InterPro" id="IPR045095">
    <property type="entry name" value="ACDP"/>
</dbReference>
<accession>A0A409XMQ0</accession>
<dbReference type="GO" id="GO:0016020">
    <property type="term" value="C:membrane"/>
    <property type="evidence" value="ECO:0007669"/>
    <property type="project" value="UniProtKB-SubCell"/>
</dbReference>
<feature type="compositionally biased region" description="Basic residues" evidence="6">
    <location>
        <begin position="419"/>
        <end position="436"/>
    </location>
</feature>
<dbReference type="SUPFAM" id="SSF54631">
    <property type="entry name" value="CBS-domain pair"/>
    <property type="match status" value="1"/>
</dbReference>
<evidence type="ECO:0000256" key="2">
    <source>
        <dbReference type="ARBA" id="ARBA00022692"/>
    </source>
</evidence>
<dbReference type="GO" id="GO:0030026">
    <property type="term" value="P:intracellular manganese ion homeostasis"/>
    <property type="evidence" value="ECO:0007669"/>
    <property type="project" value="TreeGrafter"/>
</dbReference>
<dbReference type="InParanoid" id="A0A409XMQ0"/>
<organism evidence="9 10">
    <name type="scientific">Psilocybe cyanescens</name>
    <dbReference type="NCBI Taxonomy" id="93625"/>
    <lineage>
        <taxon>Eukaryota</taxon>
        <taxon>Fungi</taxon>
        <taxon>Dikarya</taxon>
        <taxon>Basidiomycota</taxon>
        <taxon>Agaricomycotina</taxon>
        <taxon>Agaricomycetes</taxon>
        <taxon>Agaricomycetidae</taxon>
        <taxon>Agaricales</taxon>
        <taxon>Agaricineae</taxon>
        <taxon>Strophariaceae</taxon>
        <taxon>Psilocybe</taxon>
    </lineage>
</organism>
<feature type="region of interest" description="Disordered" evidence="6">
    <location>
        <begin position="566"/>
        <end position="615"/>
    </location>
</feature>
<evidence type="ECO:0000313" key="10">
    <source>
        <dbReference type="Proteomes" id="UP000283269"/>
    </source>
</evidence>
<dbReference type="EMBL" id="NHYD01001128">
    <property type="protein sequence ID" value="PPQ92069.1"/>
    <property type="molecule type" value="Genomic_DNA"/>
</dbReference>
<dbReference type="STRING" id="93625.A0A409XMQ0"/>
<dbReference type="Proteomes" id="UP000283269">
    <property type="component" value="Unassembled WGS sequence"/>
</dbReference>
<feature type="compositionally biased region" description="Polar residues" evidence="6">
    <location>
        <begin position="602"/>
        <end position="614"/>
    </location>
</feature>
<dbReference type="GO" id="GO:0005737">
    <property type="term" value="C:cytoplasm"/>
    <property type="evidence" value="ECO:0007669"/>
    <property type="project" value="TreeGrafter"/>
</dbReference>
<evidence type="ECO:0000256" key="3">
    <source>
        <dbReference type="ARBA" id="ARBA00022989"/>
    </source>
</evidence>
<comment type="subcellular location">
    <subcellularLocation>
        <location evidence="1">Membrane</location>
        <topology evidence="1">Multi-pass membrane protein</topology>
    </subcellularLocation>
</comment>
<feature type="domain" description="CNNM transmembrane" evidence="8">
    <location>
        <begin position="56"/>
        <end position="240"/>
    </location>
</feature>
<name>A0A409XMQ0_PSICY</name>
<feature type="region of interest" description="Disordered" evidence="6">
    <location>
        <begin position="786"/>
        <end position="816"/>
    </location>
</feature>
<gene>
    <name evidence="9" type="ORF">CVT25_007317</name>
</gene>
<evidence type="ECO:0000256" key="1">
    <source>
        <dbReference type="ARBA" id="ARBA00004141"/>
    </source>
</evidence>
<dbReference type="AlphaFoldDB" id="A0A409XMQ0"/>
<dbReference type="Gene3D" id="3.10.580.10">
    <property type="entry name" value="CBS-domain"/>
    <property type="match status" value="2"/>
</dbReference>
<protein>
    <recommendedName>
        <fullName evidence="8">CNNM transmembrane domain-containing protein</fullName>
    </recommendedName>
</protein>
<dbReference type="InterPro" id="IPR044751">
    <property type="entry name" value="Ion_transp-like_CBS"/>
</dbReference>
<dbReference type="PANTHER" id="PTHR12064">
    <property type="entry name" value="METAL TRANSPORTER CNNM"/>
    <property type="match status" value="1"/>
</dbReference>
<feature type="compositionally biased region" description="Basic and acidic residues" evidence="6">
    <location>
        <begin position="462"/>
        <end position="496"/>
    </location>
</feature>
<dbReference type="PROSITE" id="PS51846">
    <property type="entry name" value="CNNM"/>
    <property type="match status" value="1"/>
</dbReference>
<evidence type="ECO:0000256" key="6">
    <source>
        <dbReference type="SAM" id="MobiDB-lite"/>
    </source>
</evidence>
<evidence type="ECO:0000256" key="4">
    <source>
        <dbReference type="ARBA" id="ARBA00023136"/>
    </source>
</evidence>
<reference evidence="9 10" key="1">
    <citation type="journal article" date="2018" name="Evol. Lett.">
        <title>Horizontal gene cluster transfer increased hallucinogenic mushroom diversity.</title>
        <authorList>
            <person name="Reynolds H.T."/>
            <person name="Vijayakumar V."/>
            <person name="Gluck-Thaler E."/>
            <person name="Korotkin H.B."/>
            <person name="Matheny P.B."/>
            <person name="Slot J.C."/>
        </authorList>
    </citation>
    <scope>NUCLEOTIDE SEQUENCE [LARGE SCALE GENOMIC DNA]</scope>
    <source>
        <strain evidence="9 10">2631</strain>
    </source>
</reference>
<dbReference type="OrthoDB" id="5353557at2759"/>
<proteinExistence type="predicted"/>
<keyword evidence="2 5" id="KW-0812">Transmembrane</keyword>
<keyword evidence="3 5" id="KW-1133">Transmembrane helix</keyword>
<keyword evidence="10" id="KW-1185">Reference proteome</keyword>
<evidence type="ECO:0000256" key="7">
    <source>
        <dbReference type="SAM" id="Phobius"/>
    </source>
</evidence>
<feature type="region of interest" description="Disordered" evidence="6">
    <location>
        <begin position="630"/>
        <end position="661"/>
    </location>
</feature>
<dbReference type="Pfam" id="PF01595">
    <property type="entry name" value="CNNM"/>
    <property type="match status" value="1"/>
</dbReference>
<feature type="transmembrane region" description="Helical" evidence="7">
    <location>
        <begin position="61"/>
        <end position="85"/>
    </location>
</feature>
<feature type="region of interest" description="Disordered" evidence="6">
    <location>
        <begin position="462"/>
        <end position="505"/>
    </location>
</feature>
<dbReference type="InterPro" id="IPR002550">
    <property type="entry name" value="CNNM"/>
</dbReference>
<feature type="transmembrane region" description="Helical" evidence="7">
    <location>
        <begin position="145"/>
        <end position="165"/>
    </location>
</feature>
<comment type="caution">
    <text evidence="9">The sequence shown here is derived from an EMBL/GenBank/DDBJ whole genome shotgun (WGS) entry which is preliminary data.</text>
</comment>
<dbReference type="PANTHER" id="PTHR12064:SF90">
    <property type="entry name" value="CNNM TRANSMEMBRANE DOMAIN-CONTAINING PROTEIN"/>
    <property type="match status" value="1"/>
</dbReference>
<dbReference type="InterPro" id="IPR046342">
    <property type="entry name" value="CBS_dom_sf"/>
</dbReference>
<evidence type="ECO:0000313" key="9">
    <source>
        <dbReference type="EMBL" id="PPQ92069.1"/>
    </source>
</evidence>
<feature type="region of interest" description="Disordered" evidence="6">
    <location>
        <begin position="954"/>
        <end position="977"/>
    </location>
</feature>
<evidence type="ECO:0000256" key="5">
    <source>
        <dbReference type="PROSITE-ProRule" id="PRU01193"/>
    </source>
</evidence>
<evidence type="ECO:0000259" key="8">
    <source>
        <dbReference type="PROSITE" id="PS51846"/>
    </source>
</evidence>
<feature type="region of interest" description="Disordered" evidence="6">
    <location>
        <begin position="396"/>
        <end position="445"/>
    </location>
</feature>
<sequence>MVPVPISARNSHSSRLVYILFSLAAQYVPRILHHPSGELNNASYAVLAKREKFDRHQTKDIVFVVLIPVLVLLSGLFAGLTLGYMSLDETQLNVLSISGTPEQRKYANKIMPIRKNGHLLLVTLLLANMIVNESLPVIADPVLGGGVPSVVVSTVLIVIFSEILPQSLFTRHGLYLGAKMAGFTKYLIYAMSIIAWPVAKLLELVLGPHHGIIYRRAELKELIAMHSSHATHGGDLKTDTVTIIGATLDLQEKVVKQAMTPIKDVFMLSIDSKLDYALLKKICQTGHSRVPVYEEVDVPVSVVAETDENHSQDDRHKPGERTQKVKKIIGILLVPDATPLRKIPLNKVPFVPNNEPLLGILDKFQEGRSHMAIVSRFSVEKAASVKKAVKRGLTQRLRERVGMGDTDSDTESEEEKSVTRPKKSGGRRKLMQGLRRKSSDVSTEDGDTAVALYEHQYDIEKAVSNDDANVDKPKETDTTNNGDKKKEGRKSEEARRAITGFQLPSLGGMTNMSAMEQSMPADAVLAKEGAAEFLQGFDPAVMPLGIITLEDVLEELIGEEIYDEFDTQGAHGDPYEVPPTQNHEGEGDQGTPSATHGGEVTRSASATRASTQHKALSAQLPTALKGLGFFRTRSAPPVPHEERDAVDLTSRQTSEGTPGGKTVRIGEVAHQDLKAVAREPMHSTVTPIQMPKPIRSPGRSPPSVILEQHSSFSSLESAIGVSAIGVSLGSVSSEGTPALLSLLEAEGKSKTAPISTTIEGASVPSSQGHPVLAGLGMTQPSFSVPGSAGAGVSGPHQQQPVSATHKVDKVPSRSTSPAPLEAILLDRKRRLAAAHVQTSSGGTPTGSIAPSPVPSLGGGGLRVADAIAATAGFSSGTPPLVTPVPSVVGGAGGGGGASAATGVPATGTAAAAIGRVGGGGPASKGTRFKSSPLGGGERAGVVIAEQLKAAYSSISRDGEASVEASGLNAKADDGKEA</sequence>